<comment type="caution">
    <text evidence="5">The sequence shown here is derived from an EMBL/GenBank/DDBJ whole genome shotgun (WGS) entry which is preliminary data.</text>
</comment>
<dbReference type="PROSITE" id="PS01125">
    <property type="entry name" value="ROK"/>
    <property type="match status" value="1"/>
</dbReference>
<dbReference type="InterPro" id="IPR049874">
    <property type="entry name" value="ROK_cs"/>
</dbReference>
<reference evidence="6" key="1">
    <citation type="journal article" date="2019" name="Int. J. Syst. Evol. Microbiol.">
        <title>The Global Catalogue of Microorganisms (GCM) 10K type strain sequencing project: providing services to taxonomists for standard genome sequencing and annotation.</title>
        <authorList>
            <consortium name="The Broad Institute Genomics Platform"/>
            <consortium name="The Broad Institute Genome Sequencing Center for Infectious Disease"/>
            <person name="Wu L."/>
            <person name="Ma J."/>
        </authorList>
    </citation>
    <scope>NUCLEOTIDE SEQUENCE [LARGE SCALE GENOMIC DNA]</scope>
    <source>
        <strain evidence="6">CGMCC 1.15043</strain>
    </source>
</reference>
<dbReference type="InterPro" id="IPR000600">
    <property type="entry name" value="ROK"/>
</dbReference>
<dbReference type="SUPFAM" id="SSF53067">
    <property type="entry name" value="Actin-like ATPase domain"/>
    <property type="match status" value="1"/>
</dbReference>
<dbReference type="Pfam" id="PF13412">
    <property type="entry name" value="HTH_24"/>
    <property type="match status" value="1"/>
</dbReference>
<evidence type="ECO:0000256" key="2">
    <source>
        <dbReference type="ARBA" id="ARBA00006479"/>
    </source>
</evidence>
<keyword evidence="6" id="KW-1185">Reference proteome</keyword>
<dbReference type="Gene3D" id="1.10.10.10">
    <property type="entry name" value="Winged helix-like DNA-binding domain superfamily/Winged helix DNA-binding domain"/>
    <property type="match status" value="1"/>
</dbReference>
<dbReference type="InterPro" id="IPR036390">
    <property type="entry name" value="WH_DNA-bd_sf"/>
</dbReference>
<dbReference type="SUPFAM" id="SSF46785">
    <property type="entry name" value="Winged helix' DNA-binding domain"/>
    <property type="match status" value="1"/>
</dbReference>
<dbReference type="Gene3D" id="3.30.420.40">
    <property type="match status" value="2"/>
</dbReference>
<dbReference type="InterPro" id="IPR036388">
    <property type="entry name" value="WH-like_DNA-bd_sf"/>
</dbReference>
<dbReference type="GO" id="GO:0016301">
    <property type="term" value="F:kinase activity"/>
    <property type="evidence" value="ECO:0007669"/>
    <property type="project" value="UniProtKB-KW"/>
</dbReference>
<organism evidence="5 6">
    <name type="scientific">Paenibacillus marchantiophytorum</name>
    <dbReference type="NCBI Taxonomy" id="1619310"/>
    <lineage>
        <taxon>Bacteria</taxon>
        <taxon>Bacillati</taxon>
        <taxon>Bacillota</taxon>
        <taxon>Bacilli</taxon>
        <taxon>Bacillales</taxon>
        <taxon>Paenibacillaceae</taxon>
        <taxon>Paenibacillus</taxon>
    </lineage>
</organism>
<dbReference type="PANTHER" id="PTHR18964">
    <property type="entry name" value="ROK (REPRESSOR, ORF, KINASE) FAMILY"/>
    <property type="match status" value="1"/>
</dbReference>
<dbReference type="InterPro" id="IPR043129">
    <property type="entry name" value="ATPase_NBD"/>
</dbReference>
<dbReference type="Pfam" id="PF00480">
    <property type="entry name" value="ROK"/>
    <property type="match status" value="1"/>
</dbReference>
<keyword evidence="4" id="KW-1133">Transmembrane helix</keyword>
<proteinExistence type="inferred from homology"/>
<keyword evidence="5" id="KW-0418">Kinase</keyword>
<evidence type="ECO:0000256" key="1">
    <source>
        <dbReference type="ARBA" id="ARBA00002486"/>
    </source>
</evidence>
<sequence length="365" mass="41008">MSRAELAQRSKLSPTTVSSLVDELIQKGLIDEVGEKSSPGAGRRAIALEISRDKGYIISIMLGNNRFCGAIVNFRNEIVYEFTQEVCKGNDQVLHFIKEAVNRLLESKVVKDAQHVKGIAVSTPGIIDELGETIIKSTWLRISDLDVRKMLRREFDYPVLVVNDMKAAAFAEYYCGSKRSDNLVFLSLDAGIGMGLIIDGKVYNGYKGSAGEIGHIFVEPDGLLCECGQIGCIETILTETSILMKAQNVARKNNAERIPQSFDELLKMYEDGETFAEEVIDRTCFLFVHTLLSVVVGFISPEVVVLYGWMNRSEKFMKDLKKRLLQFPFPVPFDESRIFYATYGEKNFIIGASTMMLHKVFEDYI</sequence>
<keyword evidence="3" id="KW-0119">Carbohydrate metabolism</keyword>
<keyword evidence="5" id="KW-0808">Transferase</keyword>
<protein>
    <submittedName>
        <fullName evidence="5">Sugar kinase</fullName>
    </submittedName>
</protein>
<dbReference type="EMBL" id="BMHE01000014">
    <property type="protein sequence ID" value="GFZ82782.1"/>
    <property type="molecule type" value="Genomic_DNA"/>
</dbReference>
<keyword evidence="3" id="KW-0859">Xylose metabolism</keyword>
<comment type="function">
    <text evidence="1">Transcriptional repressor of xylose-utilizing enzymes.</text>
</comment>
<gene>
    <name evidence="5" type="ORF">GCM10008018_30810</name>
</gene>
<evidence type="ECO:0000256" key="3">
    <source>
        <dbReference type="ARBA" id="ARBA00022629"/>
    </source>
</evidence>
<evidence type="ECO:0000313" key="6">
    <source>
        <dbReference type="Proteomes" id="UP000615455"/>
    </source>
</evidence>
<accession>A0ABQ1EQS5</accession>
<dbReference type="Proteomes" id="UP000615455">
    <property type="component" value="Unassembled WGS sequence"/>
</dbReference>
<feature type="transmembrane region" description="Helical" evidence="4">
    <location>
        <begin position="286"/>
        <end position="309"/>
    </location>
</feature>
<comment type="similarity">
    <text evidence="2">Belongs to the ROK (NagC/XylR) family.</text>
</comment>
<dbReference type="PANTHER" id="PTHR18964:SF149">
    <property type="entry name" value="BIFUNCTIONAL UDP-N-ACETYLGLUCOSAMINE 2-EPIMERASE_N-ACETYLMANNOSAMINE KINASE"/>
    <property type="match status" value="1"/>
</dbReference>
<keyword evidence="4" id="KW-0812">Transmembrane</keyword>
<evidence type="ECO:0000256" key="4">
    <source>
        <dbReference type="SAM" id="Phobius"/>
    </source>
</evidence>
<name>A0ABQ1EQS5_9BACL</name>
<evidence type="ECO:0000313" key="5">
    <source>
        <dbReference type="EMBL" id="GFZ82782.1"/>
    </source>
</evidence>
<keyword evidence="4" id="KW-0472">Membrane</keyword>